<organism evidence="4 5">
    <name type="scientific">Streptomyces griseoloalbus</name>
    <dbReference type="NCBI Taxonomy" id="67303"/>
    <lineage>
        <taxon>Bacteria</taxon>
        <taxon>Bacillati</taxon>
        <taxon>Actinomycetota</taxon>
        <taxon>Actinomycetes</taxon>
        <taxon>Kitasatosporales</taxon>
        <taxon>Streptomycetaceae</taxon>
        <taxon>Streptomyces</taxon>
    </lineage>
</organism>
<feature type="domain" description="RNA-binding S4" evidence="3">
    <location>
        <begin position="67"/>
        <end position="131"/>
    </location>
</feature>
<evidence type="ECO:0000313" key="4">
    <source>
        <dbReference type="EMBL" id="MEU9352997.1"/>
    </source>
</evidence>
<name>A0ABV3E7U6_9ACTN</name>
<accession>A0ABV3E7U6</accession>
<feature type="region of interest" description="Disordered" evidence="2">
    <location>
        <begin position="142"/>
        <end position="268"/>
    </location>
</feature>
<gene>
    <name evidence="4" type="ORF">AB0D65_18850</name>
</gene>
<evidence type="ECO:0000259" key="3">
    <source>
        <dbReference type="SMART" id="SM00363"/>
    </source>
</evidence>
<proteinExistence type="predicted"/>
<dbReference type="RefSeq" id="WP_359982020.1">
    <property type="nucleotide sequence ID" value="NZ_JBEZLS010000012.1"/>
</dbReference>
<protein>
    <submittedName>
        <fullName evidence="4">RNA-binding S4 domain-containing protein</fullName>
    </submittedName>
</protein>
<dbReference type="SUPFAM" id="SSF55174">
    <property type="entry name" value="Alpha-L RNA-binding motif"/>
    <property type="match status" value="1"/>
</dbReference>
<dbReference type="Proteomes" id="UP001551582">
    <property type="component" value="Unassembled WGS sequence"/>
</dbReference>
<feature type="compositionally biased region" description="Gly residues" evidence="2">
    <location>
        <begin position="235"/>
        <end position="268"/>
    </location>
</feature>
<keyword evidence="1" id="KW-0694">RNA-binding</keyword>
<dbReference type="Gene3D" id="3.10.290.10">
    <property type="entry name" value="RNA-binding S4 domain"/>
    <property type="match status" value="1"/>
</dbReference>
<dbReference type="PROSITE" id="PS50889">
    <property type="entry name" value="S4"/>
    <property type="match status" value="1"/>
</dbReference>
<sequence length="268" mass="25935">MVSEGAENDRTGGAGGAADESRPVGDAVPASEAGGAAGEAAPAPADAKIAAAVAAAEAAGPQNGESVRIDSWIWSVRLVKTRSLGAAACRGGHVRLNGERVKPAHSVRVGDEVRLRHENRERIVVVKRLIRKRVGAPVAAQCYIDNSPPPPPREAVAPAGIRDRGAGRPTKRDRRELERLRGLGGLGGFGGPGGPGGLGGPGDPGAAPGGAGGRGGAGGTGGRGGAAGRSRGHDGAAGGTGGRGGSGGRGAKGGGRSRGGGSGGTAQP</sequence>
<keyword evidence="5" id="KW-1185">Reference proteome</keyword>
<evidence type="ECO:0000313" key="5">
    <source>
        <dbReference type="Proteomes" id="UP001551582"/>
    </source>
</evidence>
<feature type="compositionally biased region" description="Gly residues" evidence="2">
    <location>
        <begin position="182"/>
        <end position="227"/>
    </location>
</feature>
<dbReference type="CDD" id="cd00165">
    <property type="entry name" value="S4"/>
    <property type="match status" value="1"/>
</dbReference>
<reference evidence="4 5" key="1">
    <citation type="submission" date="2024-06" db="EMBL/GenBank/DDBJ databases">
        <title>The Natural Products Discovery Center: Release of the First 8490 Sequenced Strains for Exploring Actinobacteria Biosynthetic Diversity.</title>
        <authorList>
            <person name="Kalkreuter E."/>
            <person name="Kautsar S.A."/>
            <person name="Yang D."/>
            <person name="Bader C.D."/>
            <person name="Teijaro C.N."/>
            <person name="Fluegel L."/>
            <person name="Davis C.M."/>
            <person name="Simpson J.R."/>
            <person name="Lauterbach L."/>
            <person name="Steele A.D."/>
            <person name="Gui C."/>
            <person name="Meng S."/>
            <person name="Li G."/>
            <person name="Viehrig K."/>
            <person name="Ye F."/>
            <person name="Su P."/>
            <person name="Kiefer A.F."/>
            <person name="Nichols A."/>
            <person name="Cepeda A.J."/>
            <person name="Yan W."/>
            <person name="Fan B."/>
            <person name="Jiang Y."/>
            <person name="Adhikari A."/>
            <person name="Zheng C.-J."/>
            <person name="Schuster L."/>
            <person name="Cowan T.M."/>
            <person name="Smanski M.J."/>
            <person name="Chevrette M.G."/>
            <person name="De Carvalho L.P.S."/>
            <person name="Shen B."/>
        </authorList>
    </citation>
    <scope>NUCLEOTIDE SEQUENCE [LARGE SCALE GENOMIC DNA]</scope>
    <source>
        <strain evidence="4 5">NPDC048274</strain>
    </source>
</reference>
<dbReference type="SMART" id="SM00363">
    <property type="entry name" value="S4"/>
    <property type="match status" value="1"/>
</dbReference>
<dbReference type="InterPro" id="IPR002942">
    <property type="entry name" value="S4_RNA-bd"/>
</dbReference>
<dbReference type="InterPro" id="IPR036986">
    <property type="entry name" value="S4_RNA-bd_sf"/>
</dbReference>
<dbReference type="EMBL" id="JBEZLS010000012">
    <property type="protein sequence ID" value="MEU9352997.1"/>
    <property type="molecule type" value="Genomic_DNA"/>
</dbReference>
<comment type="caution">
    <text evidence="4">The sequence shown here is derived from an EMBL/GenBank/DDBJ whole genome shotgun (WGS) entry which is preliminary data.</text>
</comment>
<feature type="compositionally biased region" description="Low complexity" evidence="2">
    <location>
        <begin position="27"/>
        <end position="40"/>
    </location>
</feature>
<evidence type="ECO:0000256" key="2">
    <source>
        <dbReference type="SAM" id="MobiDB-lite"/>
    </source>
</evidence>
<dbReference type="Pfam" id="PF01479">
    <property type="entry name" value="S4"/>
    <property type="match status" value="1"/>
</dbReference>
<feature type="region of interest" description="Disordered" evidence="2">
    <location>
        <begin position="1"/>
        <end position="40"/>
    </location>
</feature>
<evidence type="ECO:0000256" key="1">
    <source>
        <dbReference type="PROSITE-ProRule" id="PRU00182"/>
    </source>
</evidence>